<evidence type="ECO:0000256" key="3">
    <source>
        <dbReference type="ARBA" id="ARBA00022777"/>
    </source>
</evidence>
<dbReference type="GO" id="GO:0005634">
    <property type="term" value="C:nucleus"/>
    <property type="evidence" value="ECO:0007669"/>
    <property type="project" value="TreeGrafter"/>
</dbReference>
<evidence type="ECO:0000256" key="5">
    <source>
        <dbReference type="ARBA" id="ARBA00037982"/>
    </source>
</evidence>
<accession>A0A1E5WLC5</accession>
<dbReference type="InterPro" id="IPR008271">
    <property type="entry name" value="Ser/Thr_kinase_AS"/>
</dbReference>
<organism evidence="8 9">
    <name type="scientific">Dichanthelium oligosanthes</name>
    <dbReference type="NCBI Taxonomy" id="888268"/>
    <lineage>
        <taxon>Eukaryota</taxon>
        <taxon>Viridiplantae</taxon>
        <taxon>Streptophyta</taxon>
        <taxon>Embryophyta</taxon>
        <taxon>Tracheophyta</taxon>
        <taxon>Spermatophyta</taxon>
        <taxon>Magnoliopsida</taxon>
        <taxon>Liliopsida</taxon>
        <taxon>Poales</taxon>
        <taxon>Poaceae</taxon>
        <taxon>PACMAD clade</taxon>
        <taxon>Panicoideae</taxon>
        <taxon>Panicodae</taxon>
        <taxon>Paniceae</taxon>
        <taxon>Dichantheliinae</taxon>
        <taxon>Dichanthelium</taxon>
    </lineage>
</organism>
<dbReference type="InterPro" id="IPR050339">
    <property type="entry name" value="CC_SR_Kinase"/>
</dbReference>
<gene>
    <name evidence="8" type="ORF">BAE44_0000760</name>
</gene>
<keyword evidence="1" id="KW-0808">Transferase</keyword>
<name>A0A1E5WLC5_9POAL</name>
<keyword evidence="4" id="KW-0067">ATP-binding</keyword>
<comment type="similarity">
    <text evidence="5">Belongs to the protein kinase superfamily. Ser/Thr protein kinase family. GCN2 subfamily.</text>
</comment>
<dbReference type="GO" id="GO:0005829">
    <property type="term" value="C:cytosol"/>
    <property type="evidence" value="ECO:0007669"/>
    <property type="project" value="TreeGrafter"/>
</dbReference>
<dbReference type="Gene3D" id="1.10.510.10">
    <property type="entry name" value="Transferase(Phosphotransferase) domain 1"/>
    <property type="match status" value="1"/>
</dbReference>
<evidence type="ECO:0000256" key="6">
    <source>
        <dbReference type="SAM" id="MobiDB-lite"/>
    </source>
</evidence>
<feature type="domain" description="Protein kinase" evidence="7">
    <location>
        <begin position="1"/>
        <end position="86"/>
    </location>
</feature>
<reference evidence="8 9" key="1">
    <citation type="submission" date="2016-09" db="EMBL/GenBank/DDBJ databases">
        <title>The draft genome of Dichanthelium oligosanthes: A C3 panicoid grass species.</title>
        <authorList>
            <person name="Studer A.J."/>
            <person name="Schnable J.C."/>
            <person name="Brutnell T.P."/>
        </authorList>
    </citation>
    <scope>NUCLEOTIDE SEQUENCE [LARGE SCALE GENOMIC DNA]</scope>
    <source>
        <strain evidence="9">cv. Kellogg 1175</strain>
        <tissue evidence="8">Leaf</tissue>
    </source>
</reference>
<keyword evidence="3" id="KW-0418">Kinase</keyword>
<dbReference type="PROSITE" id="PS00108">
    <property type="entry name" value="PROTEIN_KINASE_ST"/>
    <property type="match status" value="1"/>
</dbReference>
<keyword evidence="9" id="KW-1185">Reference proteome</keyword>
<feature type="non-terminal residue" evidence="8">
    <location>
        <position position="1"/>
    </location>
</feature>
<protein>
    <recommendedName>
        <fullName evidence="7">Protein kinase domain-containing protein</fullName>
    </recommendedName>
</protein>
<keyword evidence="2" id="KW-0547">Nucleotide-binding</keyword>
<proteinExistence type="inferred from homology"/>
<dbReference type="PROSITE" id="PS50011">
    <property type="entry name" value="PROTEIN_KINASE_DOM"/>
    <property type="match status" value="1"/>
</dbReference>
<dbReference type="GO" id="GO:0004694">
    <property type="term" value="F:eukaryotic translation initiation factor 2alpha kinase activity"/>
    <property type="evidence" value="ECO:0007669"/>
    <property type="project" value="TreeGrafter"/>
</dbReference>
<evidence type="ECO:0000313" key="9">
    <source>
        <dbReference type="Proteomes" id="UP000095767"/>
    </source>
</evidence>
<dbReference type="PANTHER" id="PTHR11042">
    <property type="entry name" value="EUKARYOTIC TRANSLATION INITIATION FACTOR 2-ALPHA KINASE EIF2-ALPHA KINASE -RELATED"/>
    <property type="match status" value="1"/>
</dbReference>
<dbReference type="EMBL" id="LWDX02002556">
    <property type="protein sequence ID" value="OEL38221.1"/>
    <property type="molecule type" value="Genomic_DNA"/>
</dbReference>
<dbReference type="InterPro" id="IPR000719">
    <property type="entry name" value="Prot_kinase_dom"/>
</dbReference>
<dbReference type="PANTHER" id="PTHR11042:SF136">
    <property type="entry name" value="EIF-2-ALPHA KINASE GCN2"/>
    <property type="match status" value="1"/>
</dbReference>
<comment type="caution">
    <text evidence="8">The sequence shown here is derived from an EMBL/GenBank/DDBJ whole genome shotgun (WGS) entry which is preliminary data.</text>
</comment>
<dbReference type="OrthoDB" id="696077at2759"/>
<evidence type="ECO:0000256" key="2">
    <source>
        <dbReference type="ARBA" id="ARBA00022741"/>
    </source>
</evidence>
<dbReference type="Pfam" id="PF00069">
    <property type="entry name" value="Pkinase"/>
    <property type="match status" value="1"/>
</dbReference>
<dbReference type="AlphaFoldDB" id="A0A1E5WLC5"/>
<evidence type="ECO:0000256" key="1">
    <source>
        <dbReference type="ARBA" id="ARBA00022679"/>
    </source>
</evidence>
<dbReference type="GO" id="GO:0005524">
    <property type="term" value="F:ATP binding"/>
    <property type="evidence" value="ECO:0007669"/>
    <property type="project" value="UniProtKB-KW"/>
</dbReference>
<dbReference type="Proteomes" id="UP000095767">
    <property type="component" value="Unassembled WGS sequence"/>
</dbReference>
<sequence>LPRENHEVNIEESWKTFEEITRGVQCMHHMGIIHRDLKPSNIFIGTNGSLKIGDMGHARRVENGELIGTPDRGTVTLPETGGLPCA</sequence>
<evidence type="ECO:0000313" key="8">
    <source>
        <dbReference type="EMBL" id="OEL38221.1"/>
    </source>
</evidence>
<evidence type="ECO:0000259" key="7">
    <source>
        <dbReference type="PROSITE" id="PS50011"/>
    </source>
</evidence>
<dbReference type="SUPFAM" id="SSF56112">
    <property type="entry name" value="Protein kinase-like (PK-like)"/>
    <property type="match status" value="1"/>
</dbReference>
<dbReference type="InterPro" id="IPR011009">
    <property type="entry name" value="Kinase-like_dom_sf"/>
</dbReference>
<feature type="region of interest" description="Disordered" evidence="6">
    <location>
        <begin position="66"/>
        <end position="86"/>
    </location>
</feature>
<dbReference type="STRING" id="888268.A0A1E5WLC5"/>
<evidence type="ECO:0000256" key="4">
    <source>
        <dbReference type="ARBA" id="ARBA00022840"/>
    </source>
</evidence>